<evidence type="ECO:0000313" key="1">
    <source>
        <dbReference type="EMBL" id="PSR25262.1"/>
    </source>
</evidence>
<dbReference type="EMBL" id="PXYX01000033">
    <property type="protein sequence ID" value="PSR25262.1"/>
    <property type="molecule type" value="Genomic_DNA"/>
</dbReference>
<reference evidence="1 2" key="1">
    <citation type="journal article" date="2014" name="BMC Genomics">
        <title>Comparison of environmental and isolate Sulfobacillus genomes reveals diverse carbon, sulfur, nitrogen, and hydrogen metabolisms.</title>
        <authorList>
            <person name="Justice N.B."/>
            <person name="Norman A."/>
            <person name="Brown C.T."/>
            <person name="Singh A."/>
            <person name="Thomas B.C."/>
            <person name="Banfield J.F."/>
        </authorList>
    </citation>
    <scope>NUCLEOTIDE SEQUENCE [LARGE SCALE GENOMIC DNA]</scope>
    <source>
        <strain evidence="1">AMDSBA5</strain>
    </source>
</reference>
<proteinExistence type="predicted"/>
<protein>
    <submittedName>
        <fullName evidence="1">Uncharacterized protein</fullName>
    </submittedName>
</protein>
<dbReference type="Proteomes" id="UP000242705">
    <property type="component" value="Unassembled WGS sequence"/>
</dbReference>
<dbReference type="AlphaFoldDB" id="A0A2T2WSS5"/>
<sequence length="61" mass="6771">MYIEVFNPRGLPIMATPIVLSNLGGRAEHGSISQEAARNSNHILHIAKIFRLSLKCRGYAH</sequence>
<gene>
    <name evidence="1" type="ORF">C7B47_12610</name>
</gene>
<comment type="caution">
    <text evidence="1">The sequence shown here is derived from an EMBL/GenBank/DDBJ whole genome shotgun (WGS) entry which is preliminary data.</text>
</comment>
<evidence type="ECO:0000313" key="2">
    <source>
        <dbReference type="Proteomes" id="UP000242705"/>
    </source>
</evidence>
<name>A0A2T2WSS5_SULTH</name>
<organism evidence="1 2">
    <name type="scientific">Sulfobacillus thermosulfidooxidans</name>
    <dbReference type="NCBI Taxonomy" id="28034"/>
    <lineage>
        <taxon>Bacteria</taxon>
        <taxon>Bacillati</taxon>
        <taxon>Bacillota</taxon>
        <taxon>Clostridia</taxon>
        <taxon>Eubacteriales</taxon>
        <taxon>Clostridiales Family XVII. Incertae Sedis</taxon>
        <taxon>Sulfobacillus</taxon>
    </lineage>
</organism>
<accession>A0A2T2WSS5</accession>